<reference evidence="1 2" key="2">
    <citation type="submission" date="2014-05" db="EMBL/GenBank/DDBJ databases">
        <title>Genome sequence of the 3-chlorobenzoate degrading bacterium Pseudomonas knackmussii B13 shows multiple evidence for horizontal gene transfer.</title>
        <authorList>
            <person name="Miyazaki R."/>
            <person name="Bertelli C."/>
            <person name="Falquet L."/>
            <person name="Robinson-Rechavi M."/>
            <person name="Gharib W."/>
            <person name="Roy S."/>
            <person name="Van der Meer J.R."/>
        </authorList>
    </citation>
    <scope>NUCLEOTIDE SEQUENCE [LARGE SCALE GENOMIC DNA]</scope>
    <source>
        <strain evidence="1 2">B13</strain>
    </source>
</reference>
<dbReference type="HOGENOM" id="CLU_3172188_0_0_6"/>
<dbReference type="KEGG" id="pkc:PKB_2316"/>
<gene>
    <name evidence="1" type="ORF">PKB_2316</name>
</gene>
<accession>A0A024HGU7</accession>
<keyword evidence="2" id="KW-1185">Reference proteome</keyword>
<dbReference type="STRING" id="1301098.PKB_2316"/>
<protein>
    <submittedName>
        <fullName evidence="1">Uncharacterized protein</fullName>
    </submittedName>
</protein>
<sequence>MAAIARMARSYRGIGAGIFADKVRLYGVRVGTCRGVEGQDPLLQARR</sequence>
<dbReference type="EMBL" id="HG322950">
    <property type="protein sequence ID" value="CDF83663.1"/>
    <property type="molecule type" value="Genomic_DNA"/>
</dbReference>
<evidence type="ECO:0000313" key="2">
    <source>
        <dbReference type="Proteomes" id="UP000025241"/>
    </source>
</evidence>
<proteinExistence type="predicted"/>
<dbReference type="AlphaFoldDB" id="A0A024HGU7"/>
<dbReference type="Proteomes" id="UP000025241">
    <property type="component" value="Chromosome I"/>
</dbReference>
<reference evidence="1 2" key="1">
    <citation type="submission" date="2013-03" db="EMBL/GenBank/DDBJ databases">
        <authorList>
            <person name="Linke B."/>
        </authorList>
    </citation>
    <scope>NUCLEOTIDE SEQUENCE [LARGE SCALE GENOMIC DNA]</scope>
    <source>
        <strain evidence="1 2">B13</strain>
    </source>
</reference>
<organism evidence="1 2">
    <name type="scientific">Pseudomonas knackmussii (strain DSM 6978 / CCUG 54928 / LMG 23759 / B13)</name>
    <dbReference type="NCBI Taxonomy" id="1301098"/>
    <lineage>
        <taxon>Bacteria</taxon>
        <taxon>Pseudomonadati</taxon>
        <taxon>Pseudomonadota</taxon>
        <taxon>Gammaproteobacteria</taxon>
        <taxon>Pseudomonadales</taxon>
        <taxon>Pseudomonadaceae</taxon>
        <taxon>Pseudomonas</taxon>
    </lineage>
</organism>
<name>A0A024HGU7_PSEKB</name>
<evidence type="ECO:0000313" key="1">
    <source>
        <dbReference type="EMBL" id="CDF83663.1"/>
    </source>
</evidence>